<sequence length="99" mass="11187">MLRSTSNVLKQRQNLIQCLNMEKSTKGKNNKLTIKPNISGLSEKCCKVPSTPVGPNAAKNTEYKNPEYFCYHTETFGEAEVELAKYRLPAPSNKIPFHK</sequence>
<proteinExistence type="predicted"/>
<dbReference type="OrthoDB" id="6161911at2759"/>
<gene>
    <name evidence="3" type="primary">LOC102655440</name>
</gene>
<accession>A0A8B8H620</accession>
<dbReference type="Proteomes" id="UP000005203">
    <property type="component" value="Linkage group LG11"/>
</dbReference>
<name>A0A7M7MQG4_APIME</name>
<dbReference type="AlphaFoldDB" id="A0A7M7MQG4"/>
<evidence type="ECO:0000313" key="3">
    <source>
        <dbReference type="RefSeq" id="XP_026299452.1"/>
    </source>
</evidence>
<dbReference type="RefSeq" id="XP_026299452.1">
    <property type="nucleotide sequence ID" value="XM_026443667.1"/>
</dbReference>
<reference evidence="1" key="1">
    <citation type="submission" date="2021-01" db="UniProtKB">
        <authorList>
            <consortium name="EnsemblMetazoa"/>
        </authorList>
    </citation>
    <scope>IDENTIFICATION</scope>
    <source>
        <strain evidence="1">DH4</strain>
    </source>
</reference>
<dbReference type="KEGG" id="ame:102655440"/>
<dbReference type="Pfam" id="PF15880">
    <property type="entry name" value="NDUFV3"/>
    <property type="match status" value="1"/>
</dbReference>
<evidence type="ECO:0000313" key="1">
    <source>
        <dbReference type="EnsemblMetazoa" id="XP_026299452"/>
    </source>
</evidence>
<dbReference type="GO" id="GO:0045271">
    <property type="term" value="C:respiratory chain complex I"/>
    <property type="evidence" value="ECO:0007669"/>
    <property type="project" value="InterPro"/>
</dbReference>
<dbReference type="GeneID" id="102655440"/>
<reference evidence="3" key="2">
    <citation type="submission" date="2025-04" db="UniProtKB">
        <authorList>
            <consortium name="RefSeq"/>
        </authorList>
    </citation>
    <scope>IDENTIFICATION</scope>
    <source>
        <strain evidence="3">DH4</strain>
        <tissue evidence="3">Whole body</tissue>
    </source>
</reference>
<dbReference type="InterPro" id="IPR026193">
    <property type="entry name" value="NDUFV3"/>
</dbReference>
<dbReference type="EnsemblMetazoa" id="XM_026443667">
    <property type="protein sequence ID" value="XP_026299452"/>
    <property type="gene ID" value="LOC102655440"/>
</dbReference>
<protein>
    <submittedName>
        <fullName evidence="3">Uncharacterized protein LOC102655440</fullName>
    </submittedName>
</protein>
<keyword evidence="2" id="KW-1185">Reference proteome</keyword>
<accession>A0A7M7MQG4</accession>
<evidence type="ECO:0000313" key="2">
    <source>
        <dbReference type="Proteomes" id="UP000005203"/>
    </source>
</evidence>
<dbReference type="GO" id="GO:0005739">
    <property type="term" value="C:mitochondrion"/>
    <property type="evidence" value="ECO:0007669"/>
    <property type="project" value="InterPro"/>
</dbReference>
<organism evidence="1">
    <name type="scientific">Apis mellifera</name>
    <name type="common">Honeybee</name>
    <dbReference type="NCBI Taxonomy" id="7460"/>
    <lineage>
        <taxon>Eukaryota</taxon>
        <taxon>Metazoa</taxon>
        <taxon>Ecdysozoa</taxon>
        <taxon>Arthropoda</taxon>
        <taxon>Hexapoda</taxon>
        <taxon>Insecta</taxon>
        <taxon>Pterygota</taxon>
        <taxon>Neoptera</taxon>
        <taxon>Endopterygota</taxon>
        <taxon>Hymenoptera</taxon>
        <taxon>Apocrita</taxon>
        <taxon>Aculeata</taxon>
        <taxon>Apoidea</taxon>
        <taxon>Anthophila</taxon>
        <taxon>Apidae</taxon>
        <taxon>Apis</taxon>
    </lineage>
</organism>
<dbReference type="CTD" id="4731"/>